<feature type="transmembrane region" description="Helical" evidence="2">
    <location>
        <begin position="38"/>
        <end position="59"/>
    </location>
</feature>
<evidence type="ECO:0000256" key="2">
    <source>
        <dbReference type="SAM" id="Phobius"/>
    </source>
</evidence>
<protein>
    <submittedName>
        <fullName evidence="3">DUF3017 domain-containing protein</fullName>
    </submittedName>
</protein>
<dbReference type="EMBL" id="JBBIAA010000002">
    <property type="protein sequence ID" value="MEJ5944431.1"/>
    <property type="molecule type" value="Genomic_DNA"/>
</dbReference>
<dbReference type="InterPro" id="IPR021385">
    <property type="entry name" value="DUF3017"/>
</dbReference>
<feature type="transmembrane region" description="Helical" evidence="2">
    <location>
        <begin position="65"/>
        <end position="86"/>
    </location>
</feature>
<dbReference type="RefSeq" id="WP_339573810.1">
    <property type="nucleotide sequence ID" value="NZ_JBBIAA010000002.1"/>
</dbReference>
<feature type="transmembrane region" description="Helical" evidence="2">
    <location>
        <begin position="98"/>
        <end position="118"/>
    </location>
</feature>
<dbReference type="Pfam" id="PF11222">
    <property type="entry name" value="DUF3017"/>
    <property type="match status" value="1"/>
</dbReference>
<comment type="caution">
    <text evidence="3">The sequence shown here is derived from an EMBL/GenBank/DDBJ whole genome shotgun (WGS) entry which is preliminary data.</text>
</comment>
<accession>A0ABU8RHF4</accession>
<organism evidence="3 4">
    <name type="scientific">Pseudokineococcus basanitobsidens</name>
    <dbReference type="NCBI Taxonomy" id="1926649"/>
    <lineage>
        <taxon>Bacteria</taxon>
        <taxon>Bacillati</taxon>
        <taxon>Actinomycetota</taxon>
        <taxon>Actinomycetes</taxon>
        <taxon>Kineosporiales</taxon>
        <taxon>Kineosporiaceae</taxon>
        <taxon>Pseudokineococcus</taxon>
    </lineage>
</organism>
<evidence type="ECO:0000313" key="4">
    <source>
        <dbReference type="Proteomes" id="UP001387100"/>
    </source>
</evidence>
<dbReference type="Proteomes" id="UP001387100">
    <property type="component" value="Unassembled WGS sequence"/>
</dbReference>
<reference evidence="3 4" key="1">
    <citation type="journal article" date="2017" name="Int. J. Syst. Evol. Microbiol.">
        <title>Pseudokineococcus basanitobsidens sp. nov., isolated from volcanic rock.</title>
        <authorList>
            <person name="Lee D.W."/>
            <person name="Park M.Y."/>
            <person name="Kim J.J."/>
            <person name="Kim B.S."/>
        </authorList>
    </citation>
    <scope>NUCLEOTIDE SEQUENCE [LARGE SCALE GENOMIC DNA]</scope>
    <source>
        <strain evidence="3 4">DSM 103726</strain>
    </source>
</reference>
<keyword evidence="2" id="KW-1133">Transmembrane helix</keyword>
<sequence>MAATTGAGGDPRDDAGATAASGRAEEDDARAVRRHGSLVLALVAALVVGALLAGLVAGFRVTGVVLGLGLVALAVVRVAGSSRLVGPLAVRSRAVDTVVALVLAVGLLGLSVTTPGAVPGPVP</sequence>
<proteinExistence type="predicted"/>
<gene>
    <name evidence="3" type="ORF">WDZ17_03885</name>
</gene>
<evidence type="ECO:0000313" key="3">
    <source>
        <dbReference type="EMBL" id="MEJ5944431.1"/>
    </source>
</evidence>
<keyword evidence="4" id="KW-1185">Reference proteome</keyword>
<feature type="region of interest" description="Disordered" evidence="1">
    <location>
        <begin position="1"/>
        <end position="29"/>
    </location>
</feature>
<keyword evidence="2" id="KW-0812">Transmembrane</keyword>
<keyword evidence="2" id="KW-0472">Membrane</keyword>
<name>A0ABU8RHF4_9ACTN</name>
<evidence type="ECO:0000256" key="1">
    <source>
        <dbReference type="SAM" id="MobiDB-lite"/>
    </source>
</evidence>